<evidence type="ECO:0000313" key="1">
    <source>
        <dbReference type="EMBL" id="AWD38950.1"/>
    </source>
</evidence>
<reference evidence="1" key="1">
    <citation type="submission" date="2017-05" db="EMBL/GenBank/DDBJ databases">
        <title>Characterising maize viruses associated with maize lethal necrosis symptoms in sub Saharan Africa.</title>
        <authorList>
            <person name="Adams I.P."/>
            <person name="Braidwood L.A."/>
            <person name="Stomeo F."/>
            <person name="Smith J."/>
            <person name="Boonham N."/>
        </authorList>
    </citation>
    <scope>NUCLEOTIDE SEQUENCE</scope>
    <source>
        <strain evidence="1">SSF5</strain>
    </source>
</reference>
<sequence length="275" mass="30210">MFPESIAQMLKSRVRRSASAAVLAAAAASADAVAGTLREFEISLARDLDAVEYESFVTDSEGVPAMVDDAPITRCGPARYVWGVAALSGYTPTVIGRLFRHKRPMGISGSVEPLSIDDYTDVNYCVEHDIFYECTQESVCMRCVDAGVMFTPNVLDRDLVPYTRIRGSELIPTYVGREYLNGIPRHHWYLSSQSVLTCACGSSDHEFEFDGFPPIWFKPPASFAYALFPTSLREEGETSSLVLSSFGYIVGRYGKRQQSQVPVGQVARSSVSLGL</sequence>
<accession>A0A2S1CVQ0</accession>
<dbReference type="EMBL" id="MF372913">
    <property type="protein sequence ID" value="AWD38950.1"/>
    <property type="molecule type" value="Genomic_RNA"/>
</dbReference>
<protein>
    <submittedName>
        <fullName evidence="1">ORF2</fullName>
    </submittedName>
</protein>
<name>A0A2S1CVQ0_9VIRU</name>
<organism evidence="1">
    <name type="scientific">Maize pteridovirus 1</name>
    <dbReference type="NCBI Taxonomy" id="2172041"/>
    <lineage>
        <taxon>Viruses</taxon>
        <taxon>Riboviria</taxon>
        <taxon>dsRNA viruses</taxon>
    </lineage>
</organism>
<proteinExistence type="predicted"/>